<comment type="similarity">
    <text evidence="1 2">Belongs to the UPF0102 family.</text>
</comment>
<evidence type="ECO:0000256" key="1">
    <source>
        <dbReference type="ARBA" id="ARBA00006738"/>
    </source>
</evidence>
<evidence type="ECO:0000313" key="3">
    <source>
        <dbReference type="EMBL" id="OGY29465.1"/>
    </source>
</evidence>
<dbReference type="InterPro" id="IPR003509">
    <property type="entry name" value="UPF0102_YraN-like"/>
</dbReference>
<dbReference type="Proteomes" id="UP000177821">
    <property type="component" value="Unassembled WGS sequence"/>
</dbReference>
<dbReference type="NCBIfam" id="NF009154">
    <property type="entry name" value="PRK12497.3-3"/>
    <property type="match status" value="1"/>
</dbReference>
<organism evidence="3 4">
    <name type="scientific">Candidatus Woykebacteria bacterium RIFCSPHIGHO2_02_FULL_43_16b</name>
    <dbReference type="NCBI Taxonomy" id="1802601"/>
    <lineage>
        <taxon>Bacteria</taxon>
        <taxon>Candidatus Woykeibacteriota</taxon>
    </lineage>
</organism>
<gene>
    <name evidence="3" type="ORF">A3J50_00670</name>
</gene>
<dbReference type="InterPro" id="IPR011856">
    <property type="entry name" value="tRNA_endonuc-like_dom_sf"/>
</dbReference>
<proteinExistence type="inferred from homology"/>
<dbReference type="CDD" id="cd20736">
    <property type="entry name" value="PoNe_Nuclease"/>
    <property type="match status" value="1"/>
</dbReference>
<dbReference type="NCBIfam" id="NF009150">
    <property type="entry name" value="PRK12497.1-3"/>
    <property type="match status" value="1"/>
</dbReference>
<dbReference type="InterPro" id="IPR011335">
    <property type="entry name" value="Restrct_endonuc-II-like"/>
</dbReference>
<dbReference type="EMBL" id="MHCX01000024">
    <property type="protein sequence ID" value="OGY29465.1"/>
    <property type="molecule type" value="Genomic_DNA"/>
</dbReference>
<evidence type="ECO:0000256" key="2">
    <source>
        <dbReference type="HAMAP-Rule" id="MF_00048"/>
    </source>
</evidence>
<accession>A0A1G1WNZ5</accession>
<protein>
    <recommendedName>
        <fullName evidence="2">UPF0102 protein A3J50_00670</fullName>
    </recommendedName>
</protein>
<name>A0A1G1WNZ5_9BACT</name>
<dbReference type="HAMAP" id="MF_00048">
    <property type="entry name" value="UPF0102"/>
    <property type="match status" value="1"/>
</dbReference>
<dbReference type="PANTHER" id="PTHR34039:SF1">
    <property type="entry name" value="UPF0102 PROTEIN YRAN"/>
    <property type="match status" value="1"/>
</dbReference>
<dbReference type="PANTHER" id="PTHR34039">
    <property type="entry name" value="UPF0102 PROTEIN YRAN"/>
    <property type="match status" value="1"/>
</dbReference>
<reference evidence="3 4" key="1">
    <citation type="journal article" date="2016" name="Nat. Commun.">
        <title>Thousands of microbial genomes shed light on interconnected biogeochemical processes in an aquifer system.</title>
        <authorList>
            <person name="Anantharaman K."/>
            <person name="Brown C.T."/>
            <person name="Hug L.A."/>
            <person name="Sharon I."/>
            <person name="Castelle C.J."/>
            <person name="Probst A.J."/>
            <person name="Thomas B.C."/>
            <person name="Singh A."/>
            <person name="Wilkins M.J."/>
            <person name="Karaoz U."/>
            <person name="Brodie E.L."/>
            <person name="Williams K.H."/>
            <person name="Hubbard S.S."/>
            <person name="Banfield J.F."/>
        </authorList>
    </citation>
    <scope>NUCLEOTIDE SEQUENCE [LARGE SCALE GENOMIC DNA]</scope>
</reference>
<dbReference type="SUPFAM" id="SSF52980">
    <property type="entry name" value="Restriction endonuclease-like"/>
    <property type="match status" value="1"/>
</dbReference>
<evidence type="ECO:0000313" key="4">
    <source>
        <dbReference type="Proteomes" id="UP000177821"/>
    </source>
</evidence>
<dbReference type="AlphaFoldDB" id="A0A1G1WNZ5"/>
<sequence>MTNQTVGSFGEKLAVEYLIKEGYQILEKNWRCPAGEIDIIGLDQGALCFVEVKTRTNTNYGLPEEIITKLKLSRMARCIDYYNARTKNKHELYRIDILAIELEGTKVKRLELIKNATLQ</sequence>
<comment type="caution">
    <text evidence="3">The sequence shown here is derived from an EMBL/GenBank/DDBJ whole genome shotgun (WGS) entry which is preliminary data.</text>
</comment>
<dbReference type="Gene3D" id="3.40.1350.10">
    <property type="match status" value="1"/>
</dbReference>
<dbReference type="GO" id="GO:0003676">
    <property type="term" value="F:nucleic acid binding"/>
    <property type="evidence" value="ECO:0007669"/>
    <property type="project" value="InterPro"/>
</dbReference>
<dbReference type="Pfam" id="PF02021">
    <property type="entry name" value="UPF0102"/>
    <property type="match status" value="1"/>
</dbReference>